<evidence type="ECO:0000313" key="2">
    <source>
        <dbReference type="Proteomes" id="UP000828390"/>
    </source>
</evidence>
<dbReference type="EMBL" id="JAIWYP010000011">
    <property type="protein sequence ID" value="KAH3738619.1"/>
    <property type="molecule type" value="Genomic_DNA"/>
</dbReference>
<gene>
    <name evidence="1" type="ORF">DPMN_045258</name>
</gene>
<reference evidence="1" key="1">
    <citation type="journal article" date="2019" name="bioRxiv">
        <title>The Genome of the Zebra Mussel, Dreissena polymorpha: A Resource for Invasive Species Research.</title>
        <authorList>
            <person name="McCartney M.A."/>
            <person name="Auch B."/>
            <person name="Kono T."/>
            <person name="Mallez S."/>
            <person name="Zhang Y."/>
            <person name="Obille A."/>
            <person name="Becker A."/>
            <person name="Abrahante J.E."/>
            <person name="Garbe J."/>
            <person name="Badalamenti J.P."/>
            <person name="Herman A."/>
            <person name="Mangelson H."/>
            <person name="Liachko I."/>
            <person name="Sullivan S."/>
            <person name="Sone E.D."/>
            <person name="Koren S."/>
            <person name="Silverstein K.A.T."/>
            <person name="Beckman K.B."/>
            <person name="Gohl D.M."/>
        </authorList>
    </citation>
    <scope>NUCLEOTIDE SEQUENCE</scope>
    <source>
        <strain evidence="1">Duluth1</strain>
        <tissue evidence="1">Whole animal</tissue>
    </source>
</reference>
<proteinExistence type="predicted"/>
<accession>A0A9D4D615</accession>
<sequence length="66" mass="7277">MVMCIGWTATEYPKTTFTMRLHQASDEPVGDISATWTSASATLKPLTFNPASGKRLFRTNATGVRR</sequence>
<evidence type="ECO:0000313" key="1">
    <source>
        <dbReference type="EMBL" id="KAH3738619.1"/>
    </source>
</evidence>
<reference evidence="1" key="2">
    <citation type="submission" date="2020-11" db="EMBL/GenBank/DDBJ databases">
        <authorList>
            <person name="McCartney M.A."/>
            <person name="Auch B."/>
            <person name="Kono T."/>
            <person name="Mallez S."/>
            <person name="Becker A."/>
            <person name="Gohl D.M."/>
            <person name="Silverstein K.A.T."/>
            <person name="Koren S."/>
            <person name="Bechman K.B."/>
            <person name="Herman A."/>
            <person name="Abrahante J.E."/>
            <person name="Garbe J."/>
        </authorList>
    </citation>
    <scope>NUCLEOTIDE SEQUENCE</scope>
    <source>
        <strain evidence="1">Duluth1</strain>
        <tissue evidence="1">Whole animal</tissue>
    </source>
</reference>
<keyword evidence="2" id="KW-1185">Reference proteome</keyword>
<dbReference type="AlphaFoldDB" id="A0A9D4D615"/>
<organism evidence="1 2">
    <name type="scientific">Dreissena polymorpha</name>
    <name type="common">Zebra mussel</name>
    <name type="synonym">Mytilus polymorpha</name>
    <dbReference type="NCBI Taxonomy" id="45954"/>
    <lineage>
        <taxon>Eukaryota</taxon>
        <taxon>Metazoa</taxon>
        <taxon>Spiralia</taxon>
        <taxon>Lophotrochozoa</taxon>
        <taxon>Mollusca</taxon>
        <taxon>Bivalvia</taxon>
        <taxon>Autobranchia</taxon>
        <taxon>Heteroconchia</taxon>
        <taxon>Euheterodonta</taxon>
        <taxon>Imparidentia</taxon>
        <taxon>Neoheterodontei</taxon>
        <taxon>Myida</taxon>
        <taxon>Dreissenoidea</taxon>
        <taxon>Dreissenidae</taxon>
        <taxon>Dreissena</taxon>
    </lineage>
</organism>
<name>A0A9D4D615_DREPO</name>
<comment type="caution">
    <text evidence="1">The sequence shown here is derived from an EMBL/GenBank/DDBJ whole genome shotgun (WGS) entry which is preliminary data.</text>
</comment>
<protein>
    <submittedName>
        <fullName evidence="1">Uncharacterized protein</fullName>
    </submittedName>
</protein>
<dbReference type="Proteomes" id="UP000828390">
    <property type="component" value="Unassembled WGS sequence"/>
</dbReference>